<evidence type="ECO:0008006" key="4">
    <source>
        <dbReference type="Google" id="ProtNLM"/>
    </source>
</evidence>
<sequence length="356" mass="38421">MDRDKRTISIRLNGEEKVFNESKDEITAARDERADDEVIEGVSIPQPDNVIDFNTVHTEREKRKMPFWDDGNRESGPKLPVNRKKKSTTSFSFSMPSLPSFSSFSFMPIAIILSAIIVGVSFGLVVLNVFTGGGESAGNAPQEATTGAIPTFQSTSSAMPSLAVEVIQGGAFSTVEKGKEMAEQFQASGLAAVLTDTTDPTYLFVGVGAERAEASSLAAVVEAQGQDTYLKTYQVSGAEVTNASEAAIEWYSDSFTTFYGMLKLTTDGLAKGGGVSVEQVEHIKQQLGELQQKRESAIAEVPESAQPSTLLMGSELDGASKHIASYVDTQDTKELWKAQQSLLRVLVAYEQVVALY</sequence>
<dbReference type="Proteomes" id="UP001287282">
    <property type="component" value="Unassembled WGS sequence"/>
</dbReference>
<proteinExistence type="predicted"/>
<evidence type="ECO:0000313" key="2">
    <source>
        <dbReference type="EMBL" id="MDV2684898.1"/>
    </source>
</evidence>
<protein>
    <recommendedName>
        <fullName evidence="4">Stage II sporulation protein B</fullName>
    </recommendedName>
</protein>
<reference evidence="2 3" key="1">
    <citation type="submission" date="2023-10" db="EMBL/GenBank/DDBJ databases">
        <title>Screening of Alkalihalobacillus lindianensis BZ-TG-R113 and Its Alleviation of Salt Stress on Rapeseed Growth.</title>
        <authorList>
            <person name="Zhao B."/>
            <person name="Guo T."/>
        </authorList>
    </citation>
    <scope>NUCLEOTIDE SEQUENCE [LARGE SCALE GENOMIC DNA]</scope>
    <source>
        <strain evidence="2 3">BZ-TG-R113</strain>
    </source>
</reference>
<evidence type="ECO:0000313" key="3">
    <source>
        <dbReference type="Proteomes" id="UP001287282"/>
    </source>
</evidence>
<keyword evidence="1" id="KW-1133">Transmembrane helix</keyword>
<dbReference type="SUPFAM" id="SSF110997">
    <property type="entry name" value="Sporulation related repeat"/>
    <property type="match status" value="1"/>
</dbReference>
<comment type="caution">
    <text evidence="2">The sequence shown here is derived from an EMBL/GenBank/DDBJ whole genome shotgun (WGS) entry which is preliminary data.</text>
</comment>
<dbReference type="InterPro" id="IPR036680">
    <property type="entry name" value="SPOR-like_sf"/>
</dbReference>
<keyword evidence="1" id="KW-0812">Transmembrane</keyword>
<keyword evidence="1" id="KW-0472">Membrane</keyword>
<dbReference type="EMBL" id="JAWJBA010000003">
    <property type="protein sequence ID" value="MDV2684898.1"/>
    <property type="molecule type" value="Genomic_DNA"/>
</dbReference>
<dbReference type="RefSeq" id="WP_317122104.1">
    <property type="nucleotide sequence ID" value="NZ_JAWJBA010000003.1"/>
</dbReference>
<name>A0ABU3XAP0_9BACI</name>
<keyword evidence="3" id="KW-1185">Reference proteome</keyword>
<organism evidence="2 3">
    <name type="scientific">Alkalihalophilus lindianensis</name>
    <dbReference type="NCBI Taxonomy" id="1630542"/>
    <lineage>
        <taxon>Bacteria</taxon>
        <taxon>Bacillati</taxon>
        <taxon>Bacillota</taxon>
        <taxon>Bacilli</taxon>
        <taxon>Bacillales</taxon>
        <taxon>Bacillaceae</taxon>
        <taxon>Alkalihalophilus</taxon>
    </lineage>
</organism>
<feature type="transmembrane region" description="Helical" evidence="1">
    <location>
        <begin position="104"/>
        <end position="130"/>
    </location>
</feature>
<gene>
    <name evidence="2" type="ORF">RYX56_11010</name>
</gene>
<evidence type="ECO:0000256" key="1">
    <source>
        <dbReference type="SAM" id="Phobius"/>
    </source>
</evidence>
<accession>A0ABU3XAP0</accession>